<dbReference type="EMBL" id="MN928926">
    <property type="protein sequence ID" value="QJI53718.1"/>
    <property type="molecule type" value="Genomic_DNA"/>
</dbReference>
<evidence type="ECO:0000313" key="1">
    <source>
        <dbReference type="EMBL" id="QJI53718.1"/>
    </source>
</evidence>
<proteinExistence type="predicted"/>
<protein>
    <submittedName>
        <fullName evidence="1">Putative replication-associated protein</fullName>
    </submittedName>
</protein>
<organism evidence="1">
    <name type="scientific">Cressdnaviricota sp</name>
    <dbReference type="NCBI Taxonomy" id="2748378"/>
    <lineage>
        <taxon>Viruses</taxon>
        <taxon>Monodnaviria</taxon>
        <taxon>Shotokuvirae</taxon>
        <taxon>Cressdnaviricota</taxon>
    </lineage>
</organism>
<sequence length="223" mass="24969">MPYFRRRFYRRRSYRRPRRFFKWSRKFQAASSLRTMSLPIRKTLSVTFTVAQGSFTSNVLALSAMYPLAGSDSLSLVSGNQPFSSLCSIFDEVRFKSFSIQITPGLNSGYPPGALLICPDRRYRFVTGGVQDSPTPESLLVSPSTQVVGFTQFSTLQIKRSLYAANAVERQSYCQTNQLIGSNLEFNPAFYLMLRLAGAPSNEQTVSCTVTLTGTAVFRNPTN</sequence>
<reference evidence="1" key="1">
    <citation type="submission" date="2020-01" db="EMBL/GenBank/DDBJ databases">
        <title>Novel CRESS-DNA virus.</title>
        <authorList>
            <person name="Liu Q."/>
            <person name="Shan T."/>
            <person name="Yang S."/>
            <person name="Zhang W."/>
        </authorList>
    </citation>
    <scope>NUCLEOTIDE SEQUENCE</scope>
    <source>
        <strain evidence="1">Blp211cre1</strain>
    </source>
</reference>
<name>A0A6M3YQ48_9VIRU</name>
<accession>A0A6M3YQ48</accession>